<sequence>MLSPLLPLSLLLAALQPVSAIWPAPQNYTKGNSSLFLHQNIEITYNGAHIVYGGISRALASIFDINFVPWMLKKRGGLSNFEPNLLKGQKWVRKLEIVQTGKDTSNTFKPLAGQVDESYNLTLSVDGFAKLTAVSSTGVLRGLETFTQLFYHHSGGPFWYTPFAPVAIQDAPKFPHRGILLDVARSWFAVKDILRTIDSMAWNKMNILHVHVTDSQSWPIEITTMPEVAKKGAYRPDLTYSPKDIELIQKYAIHRGVEVYFEIDMPGHIGAVALSHPELIVAYNEAPYYWWCAEPPCGAFKLNDSRVDDFLGKVFDDLLPRLAPYSAYFHTGGDELNANDSMLDPGIRANSTEVLQPLLQKFIDTQHARVRKAGLTPITWEEIPTDWNVTIGKDVVVQSWLGGDSVKTLTGNGHKVIDSNYNFWYLDCGRGQWITMANGLAYDTFYPFGDWCDPYKGWRLIYSYDPTANLTEDEAKLVLGGEVAVWTETIDPVTLDSIIWPRASAAGEVLWSGRTDATGQNRSQLDATPRLAEMRERLVAKGIGASPVQMIFCTQGDPTDCQLVLGRKSDHIKMGLVEQLLEHASVKTVLLTAPALLLGLFLCNIAWQDWRIGRMGLRPPKVPNKLPFGLDFIYKNIRGSMTHSELAFWHWVTSSTKSWTSETRIVGRRIILTTDPENIKAILATQFHDYGKGEPFHREWKGFLGDSIFTTDGEVWHASRQLIRPQFIRDRVSDLHCFESHMSVLFRAIANGGALNGEDQFVDMEAGNGKPVDIGDLFFRYTLDAATDFLLGKDIKSLSTPRQEFAEAFGEAQRVQSVAVRAGPLNGFVPRGSFKKSMKVIDEFINQYIEQALRLTPAELEGKAKGDSGYTFLHELAIFTRDRKVLHDQLIAVLLAGRDTTASTLSWTIYELARHPEAVAKLRAEILSVVGTDRAPTYEDLKSMKYLQNVMNETLRIYPVVPFNIRLALKDTTLPRGGGPNQDQPLVVLKDTSIAYSTLVMQRRKDLYPPVSPTFADTDVFSPDRWFHWQPKPWQYIPFNGGPRICIGQQFALTEMGYVLTRLFQRYERVESYMHEIDGGRPNLKAEIVLQPLDGVRVAFWEATKAKSGNA</sequence>
<keyword evidence="13" id="KW-0326">Glycosidase</keyword>
<evidence type="ECO:0000259" key="17">
    <source>
        <dbReference type="Pfam" id="PF14845"/>
    </source>
</evidence>
<comment type="similarity">
    <text evidence="3">Belongs to the glycosyl hydrolase 20 family.</text>
</comment>
<comment type="similarity">
    <text evidence="4">Belongs to the cytochrome P450 family.</text>
</comment>
<keyword evidence="12" id="KW-0325">Glycoprotein</keyword>
<comment type="caution">
    <text evidence="18">The sequence shown here is derived from an EMBL/GenBank/DDBJ whole genome shotgun (WGS) entry which is preliminary data.</text>
</comment>
<dbReference type="InterPro" id="IPR047146">
    <property type="entry name" value="Cyt_P450_E_CYP52_fungi"/>
</dbReference>
<dbReference type="InterPro" id="IPR001128">
    <property type="entry name" value="Cyt_P450"/>
</dbReference>
<dbReference type="CDD" id="cd11063">
    <property type="entry name" value="CYP52"/>
    <property type="match status" value="1"/>
</dbReference>
<dbReference type="SUPFAM" id="SSF48264">
    <property type="entry name" value="Cytochrome P450"/>
    <property type="match status" value="1"/>
</dbReference>
<protein>
    <recommendedName>
        <fullName evidence="5">beta-N-acetylhexosaminidase</fullName>
        <ecNumber evidence="5">3.2.1.52</ecNumber>
    </recommendedName>
</protein>
<dbReference type="Gene3D" id="3.30.379.10">
    <property type="entry name" value="Chitobiase/beta-hexosaminidase domain 2-like"/>
    <property type="match status" value="1"/>
</dbReference>
<dbReference type="GO" id="GO:0004563">
    <property type="term" value="F:beta-N-acetylhexosaminidase activity"/>
    <property type="evidence" value="ECO:0007669"/>
    <property type="project" value="UniProtKB-EC"/>
</dbReference>
<evidence type="ECO:0000313" key="18">
    <source>
        <dbReference type="EMBL" id="KAK3695083.1"/>
    </source>
</evidence>
<evidence type="ECO:0000256" key="13">
    <source>
        <dbReference type="ARBA" id="ARBA00023295"/>
    </source>
</evidence>
<dbReference type="PANTHER" id="PTHR24287:SF5">
    <property type="entry name" value="P450, PUTATIVE (EUROFUNG)-RELATED"/>
    <property type="match status" value="1"/>
</dbReference>
<evidence type="ECO:0000256" key="9">
    <source>
        <dbReference type="ARBA" id="ARBA00023002"/>
    </source>
</evidence>
<evidence type="ECO:0000256" key="3">
    <source>
        <dbReference type="ARBA" id="ARBA00006285"/>
    </source>
</evidence>
<dbReference type="InterPro" id="IPR015883">
    <property type="entry name" value="Glyco_hydro_20_cat"/>
</dbReference>
<evidence type="ECO:0000256" key="10">
    <source>
        <dbReference type="ARBA" id="ARBA00023004"/>
    </source>
</evidence>
<dbReference type="InterPro" id="IPR017972">
    <property type="entry name" value="Cyt_P450_CS"/>
</dbReference>
<dbReference type="GO" id="GO:0004497">
    <property type="term" value="F:monooxygenase activity"/>
    <property type="evidence" value="ECO:0007669"/>
    <property type="project" value="UniProtKB-KW"/>
</dbReference>
<keyword evidence="6" id="KW-0479">Metal-binding</keyword>
<dbReference type="CDD" id="cd06562">
    <property type="entry name" value="GH20_HexA_HexB-like"/>
    <property type="match status" value="1"/>
</dbReference>
<gene>
    <name evidence="18" type="ORF">B0T22DRAFT_497252</name>
</gene>
<evidence type="ECO:0000313" key="19">
    <source>
        <dbReference type="Proteomes" id="UP001270362"/>
    </source>
</evidence>
<dbReference type="PRINTS" id="PR00738">
    <property type="entry name" value="GLHYDRLASE20"/>
</dbReference>
<dbReference type="GO" id="GO:0005975">
    <property type="term" value="P:carbohydrate metabolic process"/>
    <property type="evidence" value="ECO:0007669"/>
    <property type="project" value="InterPro"/>
</dbReference>
<comment type="cofactor">
    <cofactor evidence="2">
        <name>heme</name>
        <dbReference type="ChEBI" id="CHEBI:30413"/>
    </cofactor>
</comment>
<accession>A0AAE0XKK1</accession>
<name>A0AAE0XKK1_9PEZI</name>
<evidence type="ECO:0000256" key="6">
    <source>
        <dbReference type="ARBA" id="ARBA00022723"/>
    </source>
</evidence>
<evidence type="ECO:0000256" key="14">
    <source>
        <dbReference type="PIRSR" id="PIRSR625705-1"/>
    </source>
</evidence>
<dbReference type="PROSITE" id="PS00086">
    <property type="entry name" value="CYTOCHROME_P450"/>
    <property type="match status" value="1"/>
</dbReference>
<proteinExistence type="inferred from homology"/>
<reference evidence="18" key="1">
    <citation type="journal article" date="2023" name="Mol. Phylogenet. Evol.">
        <title>Genome-scale phylogeny and comparative genomics of the fungal order Sordariales.</title>
        <authorList>
            <person name="Hensen N."/>
            <person name="Bonometti L."/>
            <person name="Westerberg I."/>
            <person name="Brannstrom I.O."/>
            <person name="Guillou S."/>
            <person name="Cros-Aarteil S."/>
            <person name="Calhoun S."/>
            <person name="Haridas S."/>
            <person name="Kuo A."/>
            <person name="Mondo S."/>
            <person name="Pangilinan J."/>
            <person name="Riley R."/>
            <person name="LaButti K."/>
            <person name="Andreopoulos B."/>
            <person name="Lipzen A."/>
            <person name="Chen C."/>
            <person name="Yan M."/>
            <person name="Daum C."/>
            <person name="Ng V."/>
            <person name="Clum A."/>
            <person name="Steindorff A."/>
            <person name="Ohm R.A."/>
            <person name="Martin F."/>
            <person name="Silar P."/>
            <person name="Natvig D.O."/>
            <person name="Lalanne C."/>
            <person name="Gautier V."/>
            <person name="Ament-Velasquez S.L."/>
            <person name="Kruys A."/>
            <person name="Hutchinson M.I."/>
            <person name="Powell A.J."/>
            <person name="Barry K."/>
            <person name="Miller A.N."/>
            <person name="Grigoriev I.V."/>
            <person name="Debuchy R."/>
            <person name="Gladieux P."/>
            <person name="Hiltunen Thoren M."/>
            <person name="Johannesson H."/>
        </authorList>
    </citation>
    <scope>NUCLEOTIDE SEQUENCE</scope>
    <source>
        <strain evidence="18">CBS 314.62</strain>
    </source>
</reference>
<evidence type="ECO:0000256" key="2">
    <source>
        <dbReference type="ARBA" id="ARBA00001971"/>
    </source>
</evidence>
<dbReference type="InterPro" id="IPR025705">
    <property type="entry name" value="Beta_hexosaminidase_sua/sub"/>
</dbReference>
<dbReference type="InterPro" id="IPR017853">
    <property type="entry name" value="GH"/>
</dbReference>
<keyword evidence="11" id="KW-0503">Monooxygenase</keyword>
<feature type="domain" description="Glycoside hydrolase family 20 catalytic" evidence="16">
    <location>
        <begin position="174"/>
        <end position="513"/>
    </location>
</feature>
<evidence type="ECO:0000256" key="5">
    <source>
        <dbReference type="ARBA" id="ARBA00012663"/>
    </source>
</evidence>
<organism evidence="18 19">
    <name type="scientific">Podospora appendiculata</name>
    <dbReference type="NCBI Taxonomy" id="314037"/>
    <lineage>
        <taxon>Eukaryota</taxon>
        <taxon>Fungi</taxon>
        <taxon>Dikarya</taxon>
        <taxon>Ascomycota</taxon>
        <taxon>Pezizomycotina</taxon>
        <taxon>Sordariomycetes</taxon>
        <taxon>Sordariomycetidae</taxon>
        <taxon>Sordariales</taxon>
        <taxon>Podosporaceae</taxon>
        <taxon>Podospora</taxon>
    </lineage>
</organism>
<keyword evidence="9" id="KW-0560">Oxidoreductase</keyword>
<dbReference type="GO" id="GO:0005506">
    <property type="term" value="F:iron ion binding"/>
    <property type="evidence" value="ECO:0007669"/>
    <property type="project" value="InterPro"/>
</dbReference>
<dbReference type="Gene3D" id="3.20.20.80">
    <property type="entry name" value="Glycosidases"/>
    <property type="match status" value="1"/>
</dbReference>
<evidence type="ECO:0000256" key="4">
    <source>
        <dbReference type="ARBA" id="ARBA00010617"/>
    </source>
</evidence>
<dbReference type="EMBL" id="JAULSO010000001">
    <property type="protein sequence ID" value="KAK3695083.1"/>
    <property type="molecule type" value="Genomic_DNA"/>
</dbReference>
<dbReference type="PANTHER" id="PTHR24287">
    <property type="entry name" value="P450, PUTATIVE (EUROFUNG)-RELATED"/>
    <property type="match status" value="1"/>
</dbReference>
<evidence type="ECO:0000256" key="1">
    <source>
        <dbReference type="ARBA" id="ARBA00001231"/>
    </source>
</evidence>
<evidence type="ECO:0000256" key="7">
    <source>
        <dbReference type="ARBA" id="ARBA00022729"/>
    </source>
</evidence>
<keyword evidence="7 15" id="KW-0732">Signal</keyword>
<evidence type="ECO:0000256" key="12">
    <source>
        <dbReference type="ARBA" id="ARBA00023180"/>
    </source>
</evidence>
<feature type="signal peptide" evidence="15">
    <location>
        <begin position="1"/>
        <end position="20"/>
    </location>
</feature>
<dbReference type="Proteomes" id="UP001270362">
    <property type="component" value="Unassembled WGS sequence"/>
</dbReference>
<dbReference type="InterPro" id="IPR029018">
    <property type="entry name" value="Hex-like_dom2"/>
</dbReference>
<feature type="active site" description="Proton donor" evidence="14">
    <location>
        <position position="335"/>
    </location>
</feature>
<reference evidence="18" key="2">
    <citation type="submission" date="2023-06" db="EMBL/GenBank/DDBJ databases">
        <authorList>
            <consortium name="Lawrence Berkeley National Laboratory"/>
            <person name="Haridas S."/>
            <person name="Hensen N."/>
            <person name="Bonometti L."/>
            <person name="Westerberg I."/>
            <person name="Brannstrom I.O."/>
            <person name="Guillou S."/>
            <person name="Cros-Aarteil S."/>
            <person name="Calhoun S."/>
            <person name="Kuo A."/>
            <person name="Mondo S."/>
            <person name="Pangilinan J."/>
            <person name="Riley R."/>
            <person name="Labutti K."/>
            <person name="Andreopoulos B."/>
            <person name="Lipzen A."/>
            <person name="Chen C."/>
            <person name="Yanf M."/>
            <person name="Daum C."/>
            <person name="Ng V."/>
            <person name="Clum A."/>
            <person name="Steindorff A."/>
            <person name="Ohm R."/>
            <person name="Martin F."/>
            <person name="Silar P."/>
            <person name="Natvig D."/>
            <person name="Lalanne C."/>
            <person name="Gautier V."/>
            <person name="Ament-Velasquez S.L."/>
            <person name="Kruys A."/>
            <person name="Hutchinson M.I."/>
            <person name="Powell A.J."/>
            <person name="Barry K."/>
            <person name="Miller A.N."/>
            <person name="Grigoriev I.V."/>
            <person name="Debuchy R."/>
            <person name="Gladieux P."/>
            <person name="Thoren M.H."/>
            <person name="Johannesson H."/>
        </authorList>
    </citation>
    <scope>NUCLEOTIDE SEQUENCE</scope>
    <source>
        <strain evidence="18">CBS 314.62</strain>
    </source>
</reference>
<dbReference type="AlphaFoldDB" id="A0AAE0XKK1"/>
<dbReference type="FunFam" id="3.20.20.80:FF:000063">
    <property type="entry name" value="Beta-hexosaminidase"/>
    <property type="match status" value="1"/>
</dbReference>
<keyword evidence="8" id="KW-0378">Hydrolase</keyword>
<dbReference type="Gene3D" id="1.10.630.10">
    <property type="entry name" value="Cytochrome P450"/>
    <property type="match status" value="1"/>
</dbReference>
<evidence type="ECO:0000256" key="15">
    <source>
        <dbReference type="SAM" id="SignalP"/>
    </source>
</evidence>
<feature type="domain" description="Beta-hexosaminidase eukaryotic type N-terminal" evidence="17">
    <location>
        <begin position="21"/>
        <end position="149"/>
    </location>
</feature>
<dbReference type="Pfam" id="PF00728">
    <property type="entry name" value="Glyco_hydro_20"/>
    <property type="match status" value="1"/>
</dbReference>
<feature type="chain" id="PRO_5041970876" description="beta-N-acetylhexosaminidase" evidence="15">
    <location>
        <begin position="21"/>
        <end position="1111"/>
    </location>
</feature>
<evidence type="ECO:0000259" key="16">
    <source>
        <dbReference type="Pfam" id="PF00728"/>
    </source>
</evidence>
<keyword evidence="19" id="KW-1185">Reference proteome</keyword>
<dbReference type="InterPro" id="IPR036396">
    <property type="entry name" value="Cyt_P450_sf"/>
</dbReference>
<evidence type="ECO:0000256" key="11">
    <source>
        <dbReference type="ARBA" id="ARBA00023033"/>
    </source>
</evidence>
<dbReference type="GO" id="GO:0020037">
    <property type="term" value="F:heme binding"/>
    <property type="evidence" value="ECO:0007669"/>
    <property type="project" value="InterPro"/>
</dbReference>
<dbReference type="Pfam" id="PF14845">
    <property type="entry name" value="Glycohydro_20b2"/>
    <property type="match status" value="1"/>
</dbReference>
<dbReference type="EC" id="3.2.1.52" evidence="5"/>
<dbReference type="SUPFAM" id="SSF55545">
    <property type="entry name" value="beta-N-acetylhexosaminidase-like domain"/>
    <property type="match status" value="1"/>
</dbReference>
<dbReference type="SUPFAM" id="SSF51445">
    <property type="entry name" value="(Trans)glycosidases"/>
    <property type="match status" value="1"/>
</dbReference>
<keyword evidence="10" id="KW-0408">Iron</keyword>
<dbReference type="InterPro" id="IPR029019">
    <property type="entry name" value="HEX_eukaryotic_N"/>
</dbReference>
<comment type="catalytic activity">
    <reaction evidence="1">
        <text>Hydrolysis of terminal non-reducing N-acetyl-D-hexosamine residues in N-acetyl-beta-D-hexosaminides.</text>
        <dbReference type="EC" id="3.2.1.52"/>
    </reaction>
</comment>
<dbReference type="Pfam" id="PF00067">
    <property type="entry name" value="p450"/>
    <property type="match status" value="1"/>
</dbReference>
<dbReference type="GO" id="GO:0016705">
    <property type="term" value="F:oxidoreductase activity, acting on paired donors, with incorporation or reduction of molecular oxygen"/>
    <property type="evidence" value="ECO:0007669"/>
    <property type="project" value="InterPro"/>
</dbReference>
<evidence type="ECO:0000256" key="8">
    <source>
        <dbReference type="ARBA" id="ARBA00022801"/>
    </source>
</evidence>